<feature type="transmembrane region" description="Helical" evidence="10">
    <location>
        <begin position="184"/>
        <end position="208"/>
    </location>
</feature>
<evidence type="ECO:0000256" key="2">
    <source>
        <dbReference type="ARBA" id="ARBA00022475"/>
    </source>
</evidence>
<feature type="transmembrane region" description="Helical" evidence="10">
    <location>
        <begin position="32"/>
        <end position="57"/>
    </location>
</feature>
<feature type="transmembrane region" description="Helical" evidence="10">
    <location>
        <begin position="110"/>
        <end position="131"/>
    </location>
</feature>
<organism evidence="12 13">
    <name type="scientific">Porites evermanni</name>
    <dbReference type="NCBI Taxonomy" id="104178"/>
    <lineage>
        <taxon>Eukaryota</taxon>
        <taxon>Metazoa</taxon>
        <taxon>Cnidaria</taxon>
        <taxon>Anthozoa</taxon>
        <taxon>Hexacorallia</taxon>
        <taxon>Scleractinia</taxon>
        <taxon>Fungiina</taxon>
        <taxon>Poritidae</taxon>
        <taxon>Porites</taxon>
    </lineage>
</organism>
<dbReference type="PRINTS" id="PR00237">
    <property type="entry name" value="GPCRRHODOPSN"/>
</dbReference>
<keyword evidence="9" id="KW-0807">Transducer</keyword>
<dbReference type="Gene3D" id="1.20.1070.10">
    <property type="entry name" value="Rhodopsin 7-helix transmembrane proteins"/>
    <property type="match status" value="2"/>
</dbReference>
<evidence type="ECO:0000313" key="12">
    <source>
        <dbReference type="EMBL" id="CAH3014340.1"/>
    </source>
</evidence>
<accession>A0ABN8LE04</accession>
<dbReference type="SUPFAM" id="SSF81321">
    <property type="entry name" value="Family A G protein-coupled receptor-like"/>
    <property type="match status" value="2"/>
</dbReference>
<keyword evidence="3 10" id="KW-0812">Transmembrane</keyword>
<dbReference type="InterPro" id="IPR000276">
    <property type="entry name" value="GPCR_Rhodpsn"/>
</dbReference>
<evidence type="ECO:0000256" key="3">
    <source>
        <dbReference type="ARBA" id="ARBA00022692"/>
    </source>
</evidence>
<sequence>MDSNSFNSTNSNRSAVVNPTALRGSFIDLQYLVIWCIVYLIIATFALLGNVLIIFVFSKKRNLRTRTNYFVIGLAVGDILVGTLTVPLYVTWLILLYNQDYKASSLVQTIFSPVDILSGMLSILHLMTISIERVYAIAFPLRHRTSTARINFIFLAIIWITAAGIASLNFFIPKGPEWKGTFLIYSTLGFFVPFSVILFAYTSIWIIVKNDISFNSFDVVHQLLAALHLVAMVTERFCAIYRPAMHQKARDRLAYLTSISCWLIASSVSSIIFVVYYWSKAAVITAIISICCFGLPCLVIMVMFLLILLKLLKGELTPSRKIDVAISKEITLVFLFYLITCLPYHTLTLLKYFCSSFDHGYLSLSLGMRFFYYSSSAVTPVALIAFVPELRTRSQRFCFRLLAINEESRNDLYSIEIPGIHLKKSSCTLVKTAPRRQVSIPTVQENILL</sequence>
<evidence type="ECO:0000256" key="4">
    <source>
        <dbReference type="ARBA" id="ARBA00022989"/>
    </source>
</evidence>
<evidence type="ECO:0000256" key="6">
    <source>
        <dbReference type="ARBA" id="ARBA00023136"/>
    </source>
</evidence>
<feature type="domain" description="G-protein coupled receptors family 1 profile" evidence="11">
    <location>
        <begin position="49"/>
        <end position="383"/>
    </location>
</feature>
<evidence type="ECO:0000256" key="5">
    <source>
        <dbReference type="ARBA" id="ARBA00023040"/>
    </source>
</evidence>
<dbReference type="Proteomes" id="UP001159427">
    <property type="component" value="Unassembled WGS sequence"/>
</dbReference>
<comment type="subcellular location">
    <subcellularLocation>
        <location evidence="1">Cell membrane</location>
        <topology evidence="1">Multi-pass membrane protein</topology>
    </subcellularLocation>
</comment>
<feature type="transmembrane region" description="Helical" evidence="10">
    <location>
        <begin position="253"/>
        <end position="278"/>
    </location>
</feature>
<dbReference type="Pfam" id="PF00001">
    <property type="entry name" value="7tm_1"/>
    <property type="match status" value="2"/>
</dbReference>
<feature type="transmembrane region" description="Helical" evidence="10">
    <location>
        <begin position="284"/>
        <end position="309"/>
    </location>
</feature>
<gene>
    <name evidence="12" type="ORF">PEVE_00043700</name>
</gene>
<keyword evidence="4 10" id="KW-1133">Transmembrane helix</keyword>
<dbReference type="PROSITE" id="PS50262">
    <property type="entry name" value="G_PROTEIN_RECEP_F1_2"/>
    <property type="match status" value="1"/>
</dbReference>
<keyword evidence="2" id="KW-1003">Cell membrane</keyword>
<reference evidence="12 13" key="1">
    <citation type="submission" date="2022-05" db="EMBL/GenBank/DDBJ databases">
        <authorList>
            <consortium name="Genoscope - CEA"/>
            <person name="William W."/>
        </authorList>
    </citation>
    <scope>NUCLEOTIDE SEQUENCE [LARGE SCALE GENOMIC DNA]</scope>
</reference>
<dbReference type="InterPro" id="IPR017452">
    <property type="entry name" value="GPCR_Rhodpsn_7TM"/>
</dbReference>
<dbReference type="PANTHER" id="PTHR24246:SF27">
    <property type="entry name" value="ADENOSINE RECEPTOR, ISOFORM A"/>
    <property type="match status" value="1"/>
</dbReference>
<dbReference type="EMBL" id="CALNXI010000009">
    <property type="protein sequence ID" value="CAH3014340.1"/>
    <property type="molecule type" value="Genomic_DNA"/>
</dbReference>
<evidence type="ECO:0000313" key="13">
    <source>
        <dbReference type="Proteomes" id="UP001159427"/>
    </source>
</evidence>
<keyword evidence="13" id="KW-1185">Reference proteome</keyword>
<evidence type="ECO:0000256" key="8">
    <source>
        <dbReference type="ARBA" id="ARBA00023180"/>
    </source>
</evidence>
<proteinExistence type="predicted"/>
<feature type="transmembrane region" description="Helical" evidence="10">
    <location>
        <begin position="330"/>
        <end position="350"/>
    </location>
</feature>
<feature type="transmembrane region" description="Helical" evidence="10">
    <location>
        <begin position="152"/>
        <end position="172"/>
    </location>
</feature>
<feature type="transmembrane region" description="Helical" evidence="10">
    <location>
        <begin position="69"/>
        <end position="90"/>
    </location>
</feature>
<evidence type="ECO:0000256" key="7">
    <source>
        <dbReference type="ARBA" id="ARBA00023170"/>
    </source>
</evidence>
<evidence type="ECO:0000256" key="10">
    <source>
        <dbReference type="SAM" id="Phobius"/>
    </source>
</evidence>
<keyword evidence="8" id="KW-0325">Glycoprotein</keyword>
<dbReference type="PANTHER" id="PTHR24246">
    <property type="entry name" value="OLFACTORY RECEPTOR AND ADENOSINE RECEPTOR"/>
    <property type="match status" value="1"/>
</dbReference>
<evidence type="ECO:0000256" key="1">
    <source>
        <dbReference type="ARBA" id="ARBA00004651"/>
    </source>
</evidence>
<evidence type="ECO:0000256" key="9">
    <source>
        <dbReference type="ARBA" id="ARBA00023224"/>
    </source>
</evidence>
<keyword evidence="5" id="KW-0297">G-protein coupled receptor</keyword>
<protein>
    <recommendedName>
        <fullName evidence="11">G-protein coupled receptors family 1 profile domain-containing protein</fullName>
    </recommendedName>
</protein>
<evidence type="ECO:0000259" key="11">
    <source>
        <dbReference type="PROSITE" id="PS50262"/>
    </source>
</evidence>
<name>A0ABN8LE04_9CNID</name>
<keyword evidence="7" id="KW-0675">Receptor</keyword>
<comment type="caution">
    <text evidence="12">The sequence shown here is derived from an EMBL/GenBank/DDBJ whole genome shotgun (WGS) entry which is preliminary data.</text>
</comment>
<keyword evidence="6 10" id="KW-0472">Membrane</keyword>
<feature type="transmembrane region" description="Helical" evidence="10">
    <location>
        <begin position="370"/>
        <end position="387"/>
    </location>
</feature>